<dbReference type="GO" id="GO:0003677">
    <property type="term" value="F:DNA binding"/>
    <property type="evidence" value="ECO:0007669"/>
    <property type="project" value="UniProtKB-KW"/>
</dbReference>
<dbReference type="InterPro" id="IPR011663">
    <property type="entry name" value="UTRA"/>
</dbReference>
<dbReference type="EMBL" id="BMNQ01000029">
    <property type="protein sequence ID" value="GGJ98408.1"/>
    <property type="molecule type" value="Genomic_DNA"/>
</dbReference>
<sequence length="238" mass="28154">MLTNHIPIYMQIADDIRNKILNEEYKINSKIPTEDMIVEQYDVSRMTGRQAVTELVNEGLVYRVHGKGVFVSRKKLERNLNRLNGFYEDMKEKGYTPGSKIIKFHKRLPTQREQHILLMKSNQEVYYIRRIRYIDDIPIALQSLIVPVHRVPNLDCIDLNQRSFYSYLEENGTPLKKAEQRMEAIMAPEIANEMDISPKLPFFYFERISCDKNEVPLELLSSYFRGDQYSYAITLYRD</sequence>
<evidence type="ECO:0000256" key="3">
    <source>
        <dbReference type="ARBA" id="ARBA00023163"/>
    </source>
</evidence>
<dbReference type="InterPro" id="IPR000524">
    <property type="entry name" value="Tscrpt_reg_HTH_GntR"/>
</dbReference>
<organism evidence="5 6">
    <name type="scientific">Lentibacillus kapialis</name>
    <dbReference type="NCBI Taxonomy" id="340214"/>
    <lineage>
        <taxon>Bacteria</taxon>
        <taxon>Bacillati</taxon>
        <taxon>Bacillota</taxon>
        <taxon>Bacilli</taxon>
        <taxon>Bacillales</taxon>
        <taxon>Bacillaceae</taxon>
        <taxon>Lentibacillus</taxon>
    </lineage>
</organism>
<keyword evidence="2" id="KW-0238">DNA-binding</keyword>
<dbReference type="SMART" id="SM00866">
    <property type="entry name" value="UTRA"/>
    <property type="match status" value="1"/>
</dbReference>
<dbReference type="FunFam" id="1.10.10.10:FF:000079">
    <property type="entry name" value="GntR family transcriptional regulator"/>
    <property type="match status" value="1"/>
</dbReference>
<keyword evidence="6" id="KW-1185">Reference proteome</keyword>
<dbReference type="InterPro" id="IPR028978">
    <property type="entry name" value="Chorismate_lyase_/UTRA_dom_sf"/>
</dbReference>
<dbReference type="InterPro" id="IPR036388">
    <property type="entry name" value="WH-like_DNA-bd_sf"/>
</dbReference>
<dbReference type="PROSITE" id="PS50949">
    <property type="entry name" value="HTH_GNTR"/>
    <property type="match status" value="1"/>
</dbReference>
<dbReference type="Gene3D" id="1.10.10.10">
    <property type="entry name" value="Winged helix-like DNA-binding domain superfamily/Winged helix DNA-binding domain"/>
    <property type="match status" value="1"/>
</dbReference>
<dbReference type="GO" id="GO:0003700">
    <property type="term" value="F:DNA-binding transcription factor activity"/>
    <property type="evidence" value="ECO:0007669"/>
    <property type="project" value="InterPro"/>
</dbReference>
<dbReference type="SUPFAM" id="SSF46785">
    <property type="entry name" value="Winged helix' DNA-binding domain"/>
    <property type="match status" value="1"/>
</dbReference>
<keyword evidence="3" id="KW-0804">Transcription</keyword>
<proteinExistence type="predicted"/>
<keyword evidence="1" id="KW-0805">Transcription regulation</keyword>
<dbReference type="Pfam" id="PF07702">
    <property type="entry name" value="UTRA"/>
    <property type="match status" value="1"/>
</dbReference>
<dbReference type="PANTHER" id="PTHR44846">
    <property type="entry name" value="MANNOSYL-D-GLYCERATE TRANSPORT/METABOLISM SYSTEM REPRESSOR MNGR-RELATED"/>
    <property type="match status" value="1"/>
</dbReference>
<reference evidence="5" key="2">
    <citation type="submission" date="2020-09" db="EMBL/GenBank/DDBJ databases">
        <authorList>
            <person name="Sun Q."/>
            <person name="Ohkuma M."/>
        </authorList>
    </citation>
    <scope>NUCLEOTIDE SEQUENCE</scope>
    <source>
        <strain evidence="5">JCM 12580</strain>
    </source>
</reference>
<dbReference type="PANTHER" id="PTHR44846:SF1">
    <property type="entry name" value="MANNOSYL-D-GLYCERATE TRANSPORT_METABOLISM SYSTEM REPRESSOR MNGR-RELATED"/>
    <property type="match status" value="1"/>
</dbReference>
<dbReference type="Gene3D" id="3.40.1410.10">
    <property type="entry name" value="Chorismate lyase-like"/>
    <property type="match status" value="1"/>
</dbReference>
<dbReference type="AlphaFoldDB" id="A0A917PXF2"/>
<dbReference type="Pfam" id="PF00392">
    <property type="entry name" value="GntR"/>
    <property type="match status" value="1"/>
</dbReference>
<evidence type="ECO:0000256" key="2">
    <source>
        <dbReference type="ARBA" id="ARBA00023125"/>
    </source>
</evidence>
<comment type="caution">
    <text evidence="5">The sequence shown here is derived from an EMBL/GenBank/DDBJ whole genome shotgun (WGS) entry which is preliminary data.</text>
</comment>
<evidence type="ECO:0000259" key="4">
    <source>
        <dbReference type="PROSITE" id="PS50949"/>
    </source>
</evidence>
<dbReference type="InterPro" id="IPR050679">
    <property type="entry name" value="Bact_HTH_transcr_reg"/>
</dbReference>
<dbReference type="Proteomes" id="UP000658382">
    <property type="component" value="Unassembled WGS sequence"/>
</dbReference>
<gene>
    <name evidence="5" type="primary">yvoA</name>
    <name evidence="5" type="ORF">GCM10007063_20940</name>
</gene>
<evidence type="ECO:0000313" key="6">
    <source>
        <dbReference type="Proteomes" id="UP000658382"/>
    </source>
</evidence>
<dbReference type="PRINTS" id="PR00035">
    <property type="entry name" value="HTHGNTR"/>
</dbReference>
<evidence type="ECO:0000313" key="5">
    <source>
        <dbReference type="EMBL" id="GGJ98408.1"/>
    </source>
</evidence>
<dbReference type="GO" id="GO:0045892">
    <property type="term" value="P:negative regulation of DNA-templated transcription"/>
    <property type="evidence" value="ECO:0007669"/>
    <property type="project" value="TreeGrafter"/>
</dbReference>
<dbReference type="CDD" id="cd07377">
    <property type="entry name" value="WHTH_GntR"/>
    <property type="match status" value="1"/>
</dbReference>
<feature type="domain" description="HTH gntR-type" evidence="4">
    <location>
        <begin position="6"/>
        <end position="74"/>
    </location>
</feature>
<name>A0A917PXF2_9BACI</name>
<reference evidence="5" key="1">
    <citation type="journal article" date="2014" name="Int. J. Syst. Evol. Microbiol.">
        <title>Complete genome sequence of Corynebacterium casei LMG S-19264T (=DSM 44701T), isolated from a smear-ripened cheese.</title>
        <authorList>
            <consortium name="US DOE Joint Genome Institute (JGI-PGF)"/>
            <person name="Walter F."/>
            <person name="Albersmeier A."/>
            <person name="Kalinowski J."/>
            <person name="Ruckert C."/>
        </authorList>
    </citation>
    <scope>NUCLEOTIDE SEQUENCE</scope>
    <source>
        <strain evidence="5">JCM 12580</strain>
    </source>
</reference>
<protein>
    <submittedName>
        <fullName evidence="5">HTH-type transcriptional repressor YvoA</fullName>
    </submittedName>
</protein>
<accession>A0A917PXF2</accession>
<dbReference type="SUPFAM" id="SSF64288">
    <property type="entry name" value="Chorismate lyase-like"/>
    <property type="match status" value="1"/>
</dbReference>
<dbReference type="InterPro" id="IPR036390">
    <property type="entry name" value="WH_DNA-bd_sf"/>
</dbReference>
<dbReference type="SMART" id="SM00345">
    <property type="entry name" value="HTH_GNTR"/>
    <property type="match status" value="1"/>
</dbReference>
<evidence type="ECO:0000256" key="1">
    <source>
        <dbReference type="ARBA" id="ARBA00023015"/>
    </source>
</evidence>